<gene>
    <name evidence="1" type="ORF">MA16_Dca024714</name>
</gene>
<sequence>MGFLRRIAIIFGFLKYAGEHEGKAVPAGRSVSRRPAQGFGLQVPVASKKPSVGPIVVPCSFGEGGVQGFSWYCRQLRVDDDGDVADEFLDEVLSPMSSGEQDQAAHSRFEVKYATKPALIKRQAITVNGDVHPCMEYHGMLRWV</sequence>
<dbReference type="PANTHER" id="PTHR35750">
    <property type="entry name" value="PHOSPHOLIPID HYDROPEROXIDE GLUTATHIONE PEROXIDASE"/>
    <property type="match status" value="1"/>
</dbReference>
<protein>
    <submittedName>
        <fullName evidence="1">Uncharacterized protein</fullName>
    </submittedName>
</protein>
<dbReference type="Proteomes" id="UP000233837">
    <property type="component" value="Unassembled WGS sequence"/>
</dbReference>
<dbReference type="AlphaFoldDB" id="A0A2I0VBJ0"/>
<evidence type="ECO:0000313" key="1">
    <source>
        <dbReference type="EMBL" id="PKU60746.1"/>
    </source>
</evidence>
<dbReference type="EMBL" id="KZ503889">
    <property type="protein sequence ID" value="PKU60746.1"/>
    <property type="molecule type" value="Genomic_DNA"/>
</dbReference>
<dbReference type="OrthoDB" id="550279at2759"/>
<organism evidence="1 2">
    <name type="scientific">Dendrobium catenatum</name>
    <dbReference type="NCBI Taxonomy" id="906689"/>
    <lineage>
        <taxon>Eukaryota</taxon>
        <taxon>Viridiplantae</taxon>
        <taxon>Streptophyta</taxon>
        <taxon>Embryophyta</taxon>
        <taxon>Tracheophyta</taxon>
        <taxon>Spermatophyta</taxon>
        <taxon>Magnoliopsida</taxon>
        <taxon>Liliopsida</taxon>
        <taxon>Asparagales</taxon>
        <taxon>Orchidaceae</taxon>
        <taxon>Epidendroideae</taxon>
        <taxon>Malaxideae</taxon>
        <taxon>Dendrobiinae</taxon>
        <taxon>Dendrobium</taxon>
    </lineage>
</organism>
<proteinExistence type="predicted"/>
<reference evidence="1 2" key="1">
    <citation type="journal article" date="2016" name="Sci. Rep.">
        <title>The Dendrobium catenatum Lindl. genome sequence provides insights into polysaccharide synthase, floral development and adaptive evolution.</title>
        <authorList>
            <person name="Zhang G.Q."/>
            <person name="Xu Q."/>
            <person name="Bian C."/>
            <person name="Tsai W.C."/>
            <person name="Yeh C.M."/>
            <person name="Liu K.W."/>
            <person name="Yoshida K."/>
            <person name="Zhang L.S."/>
            <person name="Chang S.B."/>
            <person name="Chen F."/>
            <person name="Shi Y."/>
            <person name="Su Y.Y."/>
            <person name="Zhang Y.Q."/>
            <person name="Chen L.J."/>
            <person name="Yin Y."/>
            <person name="Lin M."/>
            <person name="Huang H."/>
            <person name="Deng H."/>
            <person name="Wang Z.W."/>
            <person name="Zhu S.L."/>
            <person name="Zhao X."/>
            <person name="Deng C."/>
            <person name="Niu S.C."/>
            <person name="Huang J."/>
            <person name="Wang M."/>
            <person name="Liu G.H."/>
            <person name="Yang H.J."/>
            <person name="Xiao X.J."/>
            <person name="Hsiao Y.Y."/>
            <person name="Wu W.L."/>
            <person name="Chen Y.Y."/>
            <person name="Mitsuda N."/>
            <person name="Ohme-Takagi M."/>
            <person name="Luo Y.B."/>
            <person name="Van de Peer Y."/>
            <person name="Liu Z.J."/>
        </authorList>
    </citation>
    <scope>NUCLEOTIDE SEQUENCE [LARGE SCALE GENOMIC DNA]</scope>
    <source>
        <tissue evidence="1">The whole plant</tissue>
    </source>
</reference>
<name>A0A2I0VBJ0_9ASPA</name>
<evidence type="ECO:0000313" key="2">
    <source>
        <dbReference type="Proteomes" id="UP000233837"/>
    </source>
</evidence>
<dbReference type="PANTHER" id="PTHR35750:SF1">
    <property type="entry name" value="PHOSPHOLIPID HYDROPEROXIDE GLUTATHIONE PEROXIDASE"/>
    <property type="match status" value="1"/>
</dbReference>
<keyword evidence="2" id="KW-1185">Reference proteome</keyword>
<accession>A0A2I0VBJ0</accession>
<reference evidence="1 2" key="2">
    <citation type="journal article" date="2017" name="Nature">
        <title>The Apostasia genome and the evolution of orchids.</title>
        <authorList>
            <person name="Zhang G.Q."/>
            <person name="Liu K.W."/>
            <person name="Li Z."/>
            <person name="Lohaus R."/>
            <person name="Hsiao Y.Y."/>
            <person name="Niu S.C."/>
            <person name="Wang J.Y."/>
            <person name="Lin Y.C."/>
            <person name="Xu Q."/>
            <person name="Chen L.J."/>
            <person name="Yoshida K."/>
            <person name="Fujiwara S."/>
            <person name="Wang Z.W."/>
            <person name="Zhang Y.Q."/>
            <person name="Mitsuda N."/>
            <person name="Wang M."/>
            <person name="Liu G.H."/>
            <person name="Pecoraro L."/>
            <person name="Huang H.X."/>
            <person name="Xiao X.J."/>
            <person name="Lin M."/>
            <person name="Wu X.Y."/>
            <person name="Wu W.L."/>
            <person name="Chen Y.Y."/>
            <person name="Chang S.B."/>
            <person name="Sakamoto S."/>
            <person name="Ohme-Takagi M."/>
            <person name="Yagi M."/>
            <person name="Zeng S.J."/>
            <person name="Shen C.Y."/>
            <person name="Yeh C.M."/>
            <person name="Luo Y.B."/>
            <person name="Tsai W.C."/>
            <person name="Van de Peer Y."/>
            <person name="Liu Z.J."/>
        </authorList>
    </citation>
    <scope>NUCLEOTIDE SEQUENCE [LARGE SCALE GENOMIC DNA]</scope>
    <source>
        <tissue evidence="1">The whole plant</tissue>
    </source>
</reference>